<evidence type="ECO:0000259" key="2">
    <source>
        <dbReference type="Pfam" id="PF03061"/>
    </source>
</evidence>
<accession>A0A7D5KZB7</accession>
<dbReference type="CDD" id="cd03443">
    <property type="entry name" value="PaaI_thioesterase"/>
    <property type="match status" value="1"/>
</dbReference>
<dbReference type="RefSeq" id="WP_179260596.1">
    <property type="nucleotide sequence ID" value="NZ_CP058601.1"/>
</dbReference>
<keyword evidence="1" id="KW-0378">Hydrolase</keyword>
<dbReference type="SUPFAM" id="SSF54637">
    <property type="entry name" value="Thioesterase/thiol ester dehydrase-isomerase"/>
    <property type="match status" value="1"/>
</dbReference>
<dbReference type="EMBL" id="CP058601">
    <property type="protein sequence ID" value="QLG48860.1"/>
    <property type="molecule type" value="Genomic_DNA"/>
</dbReference>
<protein>
    <submittedName>
        <fullName evidence="3">PaaI family thioesterase</fullName>
    </submittedName>
</protein>
<sequence length="126" mass="13495">MTAESPHGFSDLIGLDFTDVEAGYSRGTIEVSDELMNPNGVLHGGVLYTLADSGMGAALYAELAEDQQCATIEIKINYLKPVRTGRVTCETTLEKNGRTVAYLESELVNDGKTVARATGSFSIFTP</sequence>
<evidence type="ECO:0000313" key="4">
    <source>
        <dbReference type="Proteomes" id="UP000509241"/>
    </source>
</evidence>
<dbReference type="NCBIfam" id="TIGR00369">
    <property type="entry name" value="unchar_dom_1"/>
    <property type="match status" value="1"/>
</dbReference>
<dbReference type="GO" id="GO:0016787">
    <property type="term" value="F:hydrolase activity"/>
    <property type="evidence" value="ECO:0007669"/>
    <property type="project" value="UniProtKB-KW"/>
</dbReference>
<dbReference type="InterPro" id="IPR003736">
    <property type="entry name" value="PAAI_dom"/>
</dbReference>
<dbReference type="KEGG" id="haly:HYG82_08355"/>
<proteinExistence type="predicted"/>
<feature type="domain" description="Thioesterase" evidence="2">
    <location>
        <begin position="39"/>
        <end position="113"/>
    </location>
</feature>
<dbReference type="Pfam" id="PF03061">
    <property type="entry name" value="4HBT"/>
    <property type="match status" value="1"/>
</dbReference>
<dbReference type="GeneID" id="56033296"/>
<dbReference type="Proteomes" id="UP000509241">
    <property type="component" value="Chromosome"/>
</dbReference>
<name>A0A7D5KZB7_9EURY</name>
<gene>
    <name evidence="3" type="ORF">HYG82_08355</name>
</gene>
<keyword evidence="4" id="KW-1185">Reference proteome</keyword>
<reference evidence="3 4" key="1">
    <citation type="submission" date="2020-07" db="EMBL/GenBank/DDBJ databases">
        <authorList>
            <person name="Cui H."/>
        </authorList>
    </citation>
    <scope>NUCLEOTIDE SEQUENCE [LARGE SCALE GENOMIC DNA]</scope>
    <source>
        <strain evidence="3 4">YPL8</strain>
    </source>
</reference>
<evidence type="ECO:0000256" key="1">
    <source>
        <dbReference type="ARBA" id="ARBA00022801"/>
    </source>
</evidence>
<dbReference type="AlphaFoldDB" id="A0A7D5KZB7"/>
<organism evidence="3 4">
    <name type="scientific">Natrinema halophilum</name>
    <dbReference type="NCBI Taxonomy" id="1699371"/>
    <lineage>
        <taxon>Archaea</taxon>
        <taxon>Methanobacteriati</taxon>
        <taxon>Methanobacteriota</taxon>
        <taxon>Stenosarchaea group</taxon>
        <taxon>Halobacteria</taxon>
        <taxon>Halobacteriales</taxon>
        <taxon>Natrialbaceae</taxon>
        <taxon>Natrinema</taxon>
    </lineage>
</organism>
<dbReference type="PANTHER" id="PTHR43240">
    <property type="entry name" value="1,4-DIHYDROXY-2-NAPHTHOYL-COA THIOESTERASE 1"/>
    <property type="match status" value="1"/>
</dbReference>
<dbReference type="InterPro" id="IPR029069">
    <property type="entry name" value="HotDog_dom_sf"/>
</dbReference>
<evidence type="ECO:0000313" key="3">
    <source>
        <dbReference type="EMBL" id="QLG48860.1"/>
    </source>
</evidence>
<dbReference type="Gene3D" id="3.10.129.10">
    <property type="entry name" value="Hotdog Thioesterase"/>
    <property type="match status" value="1"/>
</dbReference>
<dbReference type="OrthoDB" id="202256at2157"/>
<dbReference type="InterPro" id="IPR006683">
    <property type="entry name" value="Thioestr_dom"/>
</dbReference>